<dbReference type="PANTHER" id="PTHR33164:SF106">
    <property type="entry name" value="TRANSCRIPTIONAL REGULATORY PROTEIN"/>
    <property type="match status" value="1"/>
</dbReference>
<dbReference type="Proteomes" id="UP000184440">
    <property type="component" value="Unassembled WGS sequence"/>
</dbReference>
<dbReference type="SMART" id="SM00347">
    <property type="entry name" value="HTH_MARR"/>
    <property type="match status" value="1"/>
</dbReference>
<keyword evidence="3" id="KW-1185">Reference proteome</keyword>
<dbReference type="InterPro" id="IPR039422">
    <property type="entry name" value="MarR/SlyA-like"/>
</dbReference>
<dbReference type="STRING" id="134849.SAMN05443668_102561"/>
<name>A0A1M7NDV1_9ACTN</name>
<evidence type="ECO:0000313" key="3">
    <source>
        <dbReference type="Proteomes" id="UP000184440"/>
    </source>
</evidence>
<dbReference type="PANTHER" id="PTHR33164">
    <property type="entry name" value="TRANSCRIPTIONAL REGULATOR, MARR FAMILY"/>
    <property type="match status" value="1"/>
</dbReference>
<protein>
    <submittedName>
        <fullName evidence="2">DNA-binding transcriptional regulator, MarR family</fullName>
    </submittedName>
</protein>
<dbReference type="SUPFAM" id="SSF46785">
    <property type="entry name" value="Winged helix' DNA-binding domain"/>
    <property type="match status" value="1"/>
</dbReference>
<dbReference type="GO" id="GO:0003700">
    <property type="term" value="F:DNA-binding transcription factor activity"/>
    <property type="evidence" value="ECO:0007669"/>
    <property type="project" value="InterPro"/>
</dbReference>
<proteinExistence type="predicted"/>
<dbReference type="InterPro" id="IPR036388">
    <property type="entry name" value="WH-like_DNA-bd_sf"/>
</dbReference>
<accession>A0A1M7NDV1</accession>
<dbReference type="PRINTS" id="PR00598">
    <property type="entry name" value="HTHMARR"/>
</dbReference>
<dbReference type="InterPro" id="IPR036390">
    <property type="entry name" value="WH_DNA-bd_sf"/>
</dbReference>
<sequence length="161" mass="18173">MDTDDHRREQTRALGRELRRYFVEARLVSHAFADLHGLHATDLHALIEVMDAEGRGTPTTPGRLGEALGLSSGATTAVIDRLERLGQIRRVRTGTDRRRVYLHYDEQGMVLAKEFFGPLHERIYQVVASFTEQEVEVAHRFLTAVTDAAADHRRAVRDGLS</sequence>
<dbReference type="Pfam" id="PF12802">
    <property type="entry name" value="MarR_2"/>
    <property type="match status" value="1"/>
</dbReference>
<evidence type="ECO:0000313" key="2">
    <source>
        <dbReference type="EMBL" id="SHN01768.1"/>
    </source>
</evidence>
<keyword evidence="2" id="KW-0238">DNA-binding</keyword>
<dbReference type="InterPro" id="IPR000835">
    <property type="entry name" value="HTH_MarR-typ"/>
</dbReference>
<dbReference type="RefSeq" id="WP_073254444.1">
    <property type="nucleotide sequence ID" value="NZ_FRCS01000002.1"/>
</dbReference>
<dbReference type="EMBL" id="FRCS01000002">
    <property type="protein sequence ID" value="SHN01768.1"/>
    <property type="molecule type" value="Genomic_DNA"/>
</dbReference>
<dbReference type="Gene3D" id="1.10.10.10">
    <property type="entry name" value="Winged helix-like DNA-binding domain superfamily/Winged helix DNA-binding domain"/>
    <property type="match status" value="1"/>
</dbReference>
<dbReference type="AlphaFoldDB" id="A0A1M7NDV1"/>
<dbReference type="PROSITE" id="PS50995">
    <property type="entry name" value="HTH_MARR_2"/>
    <property type="match status" value="1"/>
</dbReference>
<reference evidence="2 3" key="1">
    <citation type="submission" date="2016-11" db="EMBL/GenBank/DDBJ databases">
        <authorList>
            <person name="Jaros S."/>
            <person name="Januszkiewicz K."/>
            <person name="Wedrychowicz H."/>
        </authorList>
    </citation>
    <scope>NUCLEOTIDE SEQUENCE [LARGE SCALE GENOMIC DNA]</scope>
    <source>
        <strain evidence="2 3">DSM 46144</strain>
    </source>
</reference>
<evidence type="ECO:0000259" key="1">
    <source>
        <dbReference type="PROSITE" id="PS50995"/>
    </source>
</evidence>
<dbReference type="GO" id="GO:0003677">
    <property type="term" value="F:DNA binding"/>
    <property type="evidence" value="ECO:0007669"/>
    <property type="project" value="UniProtKB-KW"/>
</dbReference>
<gene>
    <name evidence="2" type="ORF">SAMN05443668_102561</name>
</gene>
<organism evidence="2 3">
    <name type="scientific">Cryptosporangium aurantiacum</name>
    <dbReference type="NCBI Taxonomy" id="134849"/>
    <lineage>
        <taxon>Bacteria</taxon>
        <taxon>Bacillati</taxon>
        <taxon>Actinomycetota</taxon>
        <taxon>Actinomycetes</taxon>
        <taxon>Cryptosporangiales</taxon>
        <taxon>Cryptosporangiaceae</taxon>
        <taxon>Cryptosporangium</taxon>
    </lineage>
</organism>
<feature type="domain" description="HTH marR-type" evidence="1">
    <location>
        <begin position="7"/>
        <end position="147"/>
    </location>
</feature>
<dbReference type="GO" id="GO:0006950">
    <property type="term" value="P:response to stress"/>
    <property type="evidence" value="ECO:0007669"/>
    <property type="project" value="TreeGrafter"/>
</dbReference>